<feature type="region of interest" description="Disordered" evidence="1">
    <location>
        <begin position="398"/>
        <end position="481"/>
    </location>
</feature>
<evidence type="ECO:0000256" key="1">
    <source>
        <dbReference type="SAM" id="MobiDB-lite"/>
    </source>
</evidence>
<sequence length="561" mass="58932">MALPTVDGPSLPTENSFQMPATVTRSAHPAVRSSPGISSTQAESDPRSATSETTCSDKNNASEYGPTPFDEDSDGDCIIKASDGVKYKLYRVVLRLASSVWKDMFNMPQPYPENGSSSSELQDLPFIEVCEPSTTLLPLFRLLYPVPKDQIPTFDLALDLVLAYDKYDIDVSSLVPYLADLLSEASLQKHPLEAYGLAWRLEKGPIVETASRYVHQVELEKKETKDKLLQYSGDFGSLLALHELRYRRELALDDFISRLPLGDYRCAKHTNLSAFEVKNLRRSVRKALGSARPRCWDLVEFLNLREVFTLVAPPSSLFEQTTSAVPPPTTGLFGGFTTGTTVPTTSHFGRGTSTTTAPTTSAFGLSGGTSSTTAPTTSIFGGGTSGMTALATSLFGGGTSSTTAPTTSVLGGGTSGTTAPSTSLFGRGTSSTTAPTTSVLGGGTSSTTAPTTNPSGGGTSGTTAPTTTPFGGGTSSTTAPTTRALTNLFGGATFGTTTQALASGSGGSVAPVFPGAHKPPKPHTCSDCEDALKQGKSESNCELVLRNISRFPQAVTWSLKD</sequence>
<accession>A0A0C3Q9I5</accession>
<dbReference type="EMBL" id="KN823167">
    <property type="protein sequence ID" value="KIO20629.1"/>
    <property type="molecule type" value="Genomic_DNA"/>
</dbReference>
<keyword evidence="3" id="KW-1185">Reference proteome</keyword>
<dbReference type="HOGENOM" id="CLU_485880_0_0_1"/>
<proteinExistence type="predicted"/>
<reference evidence="3" key="2">
    <citation type="submission" date="2015-01" db="EMBL/GenBank/DDBJ databases">
        <title>Evolutionary Origins and Diversification of the Mycorrhizal Mutualists.</title>
        <authorList>
            <consortium name="DOE Joint Genome Institute"/>
            <consortium name="Mycorrhizal Genomics Consortium"/>
            <person name="Kohler A."/>
            <person name="Kuo A."/>
            <person name="Nagy L.G."/>
            <person name="Floudas D."/>
            <person name="Copeland A."/>
            <person name="Barry K.W."/>
            <person name="Cichocki N."/>
            <person name="Veneault-Fourrey C."/>
            <person name="LaButti K."/>
            <person name="Lindquist E.A."/>
            <person name="Lipzen A."/>
            <person name="Lundell T."/>
            <person name="Morin E."/>
            <person name="Murat C."/>
            <person name="Riley R."/>
            <person name="Ohm R."/>
            <person name="Sun H."/>
            <person name="Tunlid A."/>
            <person name="Henrissat B."/>
            <person name="Grigoriev I.V."/>
            <person name="Hibbett D.S."/>
            <person name="Martin F."/>
        </authorList>
    </citation>
    <scope>NUCLEOTIDE SEQUENCE [LARGE SCALE GENOMIC DNA]</scope>
    <source>
        <strain evidence="3">MUT 4182</strain>
    </source>
</reference>
<feature type="compositionally biased region" description="Polar residues" evidence="1">
    <location>
        <begin position="35"/>
        <end position="62"/>
    </location>
</feature>
<organism evidence="2 3">
    <name type="scientific">Tulasnella calospora MUT 4182</name>
    <dbReference type="NCBI Taxonomy" id="1051891"/>
    <lineage>
        <taxon>Eukaryota</taxon>
        <taxon>Fungi</taxon>
        <taxon>Dikarya</taxon>
        <taxon>Basidiomycota</taxon>
        <taxon>Agaricomycotina</taxon>
        <taxon>Agaricomycetes</taxon>
        <taxon>Cantharellales</taxon>
        <taxon>Tulasnellaceae</taxon>
        <taxon>Tulasnella</taxon>
    </lineage>
</organism>
<feature type="region of interest" description="Disordered" evidence="1">
    <location>
        <begin position="1"/>
        <end position="73"/>
    </location>
</feature>
<dbReference type="OrthoDB" id="3357985at2759"/>
<evidence type="ECO:0000313" key="2">
    <source>
        <dbReference type="EMBL" id="KIO20629.1"/>
    </source>
</evidence>
<name>A0A0C3Q9I5_9AGAM</name>
<protein>
    <recommendedName>
        <fullName evidence="4">BTB domain-containing protein</fullName>
    </recommendedName>
</protein>
<dbReference type="Proteomes" id="UP000054248">
    <property type="component" value="Unassembled WGS sequence"/>
</dbReference>
<feature type="region of interest" description="Disordered" evidence="1">
    <location>
        <begin position="343"/>
        <end position="371"/>
    </location>
</feature>
<reference evidence="2 3" key="1">
    <citation type="submission" date="2014-04" db="EMBL/GenBank/DDBJ databases">
        <authorList>
            <consortium name="DOE Joint Genome Institute"/>
            <person name="Kuo A."/>
            <person name="Girlanda M."/>
            <person name="Perotto S."/>
            <person name="Kohler A."/>
            <person name="Nagy L.G."/>
            <person name="Floudas D."/>
            <person name="Copeland A."/>
            <person name="Barry K.W."/>
            <person name="Cichocki N."/>
            <person name="Veneault-Fourrey C."/>
            <person name="LaButti K."/>
            <person name="Lindquist E.A."/>
            <person name="Lipzen A."/>
            <person name="Lundell T."/>
            <person name="Morin E."/>
            <person name="Murat C."/>
            <person name="Sun H."/>
            <person name="Tunlid A."/>
            <person name="Henrissat B."/>
            <person name="Grigoriev I.V."/>
            <person name="Hibbett D.S."/>
            <person name="Martin F."/>
            <person name="Nordberg H.P."/>
            <person name="Cantor M.N."/>
            <person name="Hua S.X."/>
        </authorList>
    </citation>
    <scope>NUCLEOTIDE SEQUENCE [LARGE SCALE GENOMIC DNA]</scope>
    <source>
        <strain evidence="2 3">MUT 4182</strain>
    </source>
</reference>
<feature type="compositionally biased region" description="Low complexity" evidence="1">
    <location>
        <begin position="400"/>
        <end position="409"/>
    </location>
</feature>
<feature type="compositionally biased region" description="Low complexity" evidence="1">
    <location>
        <begin position="461"/>
        <end position="481"/>
    </location>
</feature>
<dbReference type="STRING" id="1051891.A0A0C3Q9I5"/>
<evidence type="ECO:0008006" key="4">
    <source>
        <dbReference type="Google" id="ProtNLM"/>
    </source>
</evidence>
<feature type="compositionally biased region" description="Low complexity" evidence="1">
    <location>
        <begin position="445"/>
        <end position="454"/>
    </location>
</feature>
<feature type="compositionally biased region" description="Low complexity" evidence="1">
    <location>
        <begin position="352"/>
        <end position="371"/>
    </location>
</feature>
<dbReference type="AlphaFoldDB" id="A0A0C3Q9I5"/>
<evidence type="ECO:0000313" key="3">
    <source>
        <dbReference type="Proteomes" id="UP000054248"/>
    </source>
</evidence>
<gene>
    <name evidence="2" type="ORF">M407DRAFT_29738</name>
</gene>
<feature type="compositionally biased region" description="Polar residues" evidence="1">
    <location>
        <begin position="12"/>
        <end position="25"/>
    </location>
</feature>